<evidence type="ECO:0000313" key="2">
    <source>
        <dbReference type="EMBL" id="CAK0889106.1"/>
    </source>
</evidence>
<gene>
    <name evidence="2" type="ORF">PCOR1329_LOCUS69752</name>
</gene>
<dbReference type="PANTHER" id="PTHR44167">
    <property type="entry name" value="OVARIAN-SPECIFIC SERINE/THREONINE-PROTEIN KINASE LOK-RELATED"/>
    <property type="match status" value="1"/>
</dbReference>
<dbReference type="Pfam" id="PF00069">
    <property type="entry name" value="Pkinase"/>
    <property type="match status" value="1"/>
</dbReference>
<keyword evidence="3" id="KW-1185">Reference proteome</keyword>
<dbReference type="Proteomes" id="UP001189429">
    <property type="component" value="Unassembled WGS sequence"/>
</dbReference>
<proteinExistence type="predicted"/>
<dbReference type="SUPFAM" id="SSF56112">
    <property type="entry name" value="Protein kinase-like (PK-like)"/>
    <property type="match status" value="1"/>
</dbReference>
<organism evidence="2 3">
    <name type="scientific">Prorocentrum cordatum</name>
    <dbReference type="NCBI Taxonomy" id="2364126"/>
    <lineage>
        <taxon>Eukaryota</taxon>
        <taxon>Sar</taxon>
        <taxon>Alveolata</taxon>
        <taxon>Dinophyceae</taxon>
        <taxon>Prorocentrales</taxon>
        <taxon>Prorocentraceae</taxon>
        <taxon>Prorocentrum</taxon>
    </lineage>
</organism>
<evidence type="ECO:0000259" key="1">
    <source>
        <dbReference type="PROSITE" id="PS50011"/>
    </source>
</evidence>
<dbReference type="Gene3D" id="3.30.200.20">
    <property type="entry name" value="Phosphorylase Kinase, domain 1"/>
    <property type="match status" value="1"/>
</dbReference>
<name>A0ABN9WSM6_9DINO</name>
<dbReference type="CDD" id="cd14014">
    <property type="entry name" value="STKc_PknB_like"/>
    <property type="match status" value="1"/>
</dbReference>
<feature type="domain" description="Protein kinase" evidence="1">
    <location>
        <begin position="14"/>
        <end position="290"/>
    </location>
</feature>
<dbReference type="PROSITE" id="PS00108">
    <property type="entry name" value="PROTEIN_KINASE_ST"/>
    <property type="match status" value="1"/>
</dbReference>
<dbReference type="InterPro" id="IPR008271">
    <property type="entry name" value="Ser/Thr_kinase_AS"/>
</dbReference>
<dbReference type="SMART" id="SM00220">
    <property type="entry name" value="S_TKc"/>
    <property type="match status" value="1"/>
</dbReference>
<sequence>MGASSAGQGFEDRYELQEELGAGSFGQVRAAISIKRSPASTQKAVKFPSTQHRRDSWGVDEEVLRAAKQEAKLWRKIGKHPHCIELLRTFSEGGVFMMVAEKADASLTERLREVRNLPQEGLLRIARDMISGVAHCHKRRVVHRDIKLDNFLICGAAGAVKLCDFGLSARMPRGGGLLYGTHGTAPYMSVEMILNRGHDTSADMWSFGVNLYVLLYGEFPYKPKTPSSAAMKQAVVTGVPLPTFRDRGGADRRELQRPQQLVSLTKRMLERHPSCRCSAADALSTLSPAAPSVGLFSLPAPPPSLPRSPRGPRAGAAPATALARREALWAGAVCALVGRASPWPLSGWKGRTPSIVKARRWGHGAIQAIRIVGVMCKRHISTEVLPRSLCFRSVSLHAAQPQSYRIAAMRTACKLADIVPRGSLLAAPCRTFFLFSSFCSKRVRSCASLL</sequence>
<dbReference type="EMBL" id="CAUYUJ010019171">
    <property type="protein sequence ID" value="CAK0889106.1"/>
    <property type="molecule type" value="Genomic_DNA"/>
</dbReference>
<dbReference type="Gene3D" id="1.10.510.10">
    <property type="entry name" value="Transferase(Phosphotransferase) domain 1"/>
    <property type="match status" value="1"/>
</dbReference>
<protein>
    <recommendedName>
        <fullName evidence="1">Protein kinase domain-containing protein</fullName>
    </recommendedName>
</protein>
<reference evidence="2" key="1">
    <citation type="submission" date="2023-10" db="EMBL/GenBank/DDBJ databases">
        <authorList>
            <person name="Chen Y."/>
            <person name="Shah S."/>
            <person name="Dougan E. K."/>
            <person name="Thang M."/>
            <person name="Chan C."/>
        </authorList>
    </citation>
    <scope>NUCLEOTIDE SEQUENCE [LARGE SCALE GENOMIC DNA]</scope>
</reference>
<comment type="caution">
    <text evidence="2">The sequence shown here is derived from an EMBL/GenBank/DDBJ whole genome shotgun (WGS) entry which is preliminary data.</text>
</comment>
<dbReference type="InterPro" id="IPR000719">
    <property type="entry name" value="Prot_kinase_dom"/>
</dbReference>
<dbReference type="PROSITE" id="PS50011">
    <property type="entry name" value="PROTEIN_KINASE_DOM"/>
    <property type="match status" value="1"/>
</dbReference>
<accession>A0ABN9WSM6</accession>
<evidence type="ECO:0000313" key="3">
    <source>
        <dbReference type="Proteomes" id="UP001189429"/>
    </source>
</evidence>
<dbReference type="InterPro" id="IPR011009">
    <property type="entry name" value="Kinase-like_dom_sf"/>
</dbReference>
<dbReference type="PANTHER" id="PTHR44167:SF24">
    <property type="entry name" value="SERINE_THREONINE-PROTEIN KINASE CHK2"/>
    <property type="match status" value="1"/>
</dbReference>